<gene>
    <name evidence="2" type="ORF">TTAC_LOCUS5001</name>
</gene>
<reference evidence="4" key="1">
    <citation type="submission" date="2017-02" db="UniProtKB">
        <authorList>
            <consortium name="WormBaseParasite"/>
        </authorList>
    </citation>
    <scope>IDENTIFICATION</scope>
</reference>
<feature type="region of interest" description="Disordered" evidence="1">
    <location>
        <begin position="1"/>
        <end position="36"/>
    </location>
</feature>
<keyword evidence="3" id="KW-1185">Reference proteome</keyword>
<accession>A0A0R3WW75</accession>
<sequence length="93" mass="10145">MGRCGGATSHQRRSIVYDNNKSFVSSPPPPPTPPHPTPFVRCSHLVLRPTEERSAVSLTTWLRLLRQILSAFLATSKSTLGVVGTEFEPNTAS</sequence>
<proteinExistence type="predicted"/>
<dbReference type="Proteomes" id="UP000274429">
    <property type="component" value="Unassembled WGS sequence"/>
</dbReference>
<dbReference type="EMBL" id="UYWX01005928">
    <property type="protein sequence ID" value="VDM26045.1"/>
    <property type="molecule type" value="Genomic_DNA"/>
</dbReference>
<dbReference type="WBParaSite" id="TTAC_0000501501-mRNA-1">
    <property type="protein sequence ID" value="TTAC_0000501501-mRNA-1"/>
    <property type="gene ID" value="TTAC_0000501501"/>
</dbReference>
<organism evidence="4">
    <name type="scientific">Hydatigena taeniaeformis</name>
    <name type="common">Feline tapeworm</name>
    <name type="synonym">Taenia taeniaeformis</name>
    <dbReference type="NCBI Taxonomy" id="6205"/>
    <lineage>
        <taxon>Eukaryota</taxon>
        <taxon>Metazoa</taxon>
        <taxon>Spiralia</taxon>
        <taxon>Lophotrochozoa</taxon>
        <taxon>Platyhelminthes</taxon>
        <taxon>Cestoda</taxon>
        <taxon>Eucestoda</taxon>
        <taxon>Cyclophyllidea</taxon>
        <taxon>Taeniidae</taxon>
        <taxon>Hydatigera</taxon>
    </lineage>
</organism>
<dbReference type="AlphaFoldDB" id="A0A0R3WW75"/>
<protein>
    <submittedName>
        <fullName evidence="2 4">Uncharacterized protein</fullName>
    </submittedName>
</protein>
<evidence type="ECO:0000313" key="2">
    <source>
        <dbReference type="EMBL" id="VDM26045.1"/>
    </source>
</evidence>
<evidence type="ECO:0000313" key="3">
    <source>
        <dbReference type="Proteomes" id="UP000274429"/>
    </source>
</evidence>
<reference evidence="2 3" key="2">
    <citation type="submission" date="2018-11" db="EMBL/GenBank/DDBJ databases">
        <authorList>
            <consortium name="Pathogen Informatics"/>
        </authorList>
    </citation>
    <scope>NUCLEOTIDE SEQUENCE [LARGE SCALE GENOMIC DNA]</scope>
</reference>
<name>A0A0R3WW75_HYDTA</name>
<feature type="compositionally biased region" description="Pro residues" evidence="1">
    <location>
        <begin position="26"/>
        <end position="36"/>
    </location>
</feature>
<evidence type="ECO:0000313" key="4">
    <source>
        <dbReference type="WBParaSite" id="TTAC_0000501501-mRNA-1"/>
    </source>
</evidence>
<evidence type="ECO:0000256" key="1">
    <source>
        <dbReference type="SAM" id="MobiDB-lite"/>
    </source>
</evidence>